<dbReference type="SUPFAM" id="SSF50249">
    <property type="entry name" value="Nucleic acid-binding proteins"/>
    <property type="match status" value="1"/>
</dbReference>
<dbReference type="InterPro" id="IPR036390">
    <property type="entry name" value="WH_DNA-bd_sf"/>
</dbReference>
<dbReference type="InterPro" id="IPR012340">
    <property type="entry name" value="NA-bd_OB-fold"/>
</dbReference>
<evidence type="ECO:0000259" key="6">
    <source>
        <dbReference type="Pfam" id="PF08784"/>
    </source>
</evidence>
<dbReference type="GO" id="GO:0000724">
    <property type="term" value="P:double-strand break repair via homologous recombination"/>
    <property type="evidence" value="ECO:0007669"/>
    <property type="project" value="TreeGrafter"/>
</dbReference>
<evidence type="ECO:0000313" key="8">
    <source>
        <dbReference type="RefSeq" id="XP_015594398.1"/>
    </source>
</evidence>
<name>A0AAJ7BUA2_CEPCN</name>
<dbReference type="KEGG" id="ccin:107267340"/>
<dbReference type="Proteomes" id="UP000694920">
    <property type="component" value="Unplaced"/>
</dbReference>
<feature type="compositionally biased region" description="Polar residues" evidence="5">
    <location>
        <begin position="1"/>
        <end position="10"/>
    </location>
</feature>
<dbReference type="Pfam" id="PF08784">
    <property type="entry name" value="RPA_C"/>
    <property type="match status" value="1"/>
</dbReference>
<evidence type="ECO:0000256" key="5">
    <source>
        <dbReference type="SAM" id="MobiDB-lite"/>
    </source>
</evidence>
<keyword evidence="3" id="KW-0238">DNA-binding</keyword>
<comment type="similarity">
    <text evidence="2">Belongs to the replication factor A protein 2 family.</text>
</comment>
<gene>
    <name evidence="8" type="primary">LOC107267340</name>
</gene>
<dbReference type="Gene3D" id="1.10.10.10">
    <property type="entry name" value="Winged helix-like DNA-binding domain superfamily/Winged helix DNA-binding domain"/>
    <property type="match status" value="1"/>
</dbReference>
<dbReference type="SUPFAM" id="SSF46785">
    <property type="entry name" value="Winged helix' DNA-binding domain"/>
    <property type="match status" value="1"/>
</dbReference>
<dbReference type="GO" id="GO:0003697">
    <property type="term" value="F:single-stranded DNA binding"/>
    <property type="evidence" value="ECO:0007669"/>
    <property type="project" value="TreeGrafter"/>
</dbReference>
<dbReference type="InterPro" id="IPR036388">
    <property type="entry name" value="WH-like_DNA-bd_sf"/>
</dbReference>
<dbReference type="InterPro" id="IPR014892">
    <property type="entry name" value="RPA_C"/>
</dbReference>
<dbReference type="GO" id="GO:0005662">
    <property type="term" value="C:DNA replication factor A complex"/>
    <property type="evidence" value="ECO:0007669"/>
    <property type="project" value="TreeGrafter"/>
</dbReference>
<protein>
    <submittedName>
        <fullName evidence="8">Replication factor A protein 2-like</fullName>
    </submittedName>
</protein>
<dbReference type="GO" id="GO:0006260">
    <property type="term" value="P:DNA replication"/>
    <property type="evidence" value="ECO:0007669"/>
    <property type="project" value="TreeGrafter"/>
</dbReference>
<sequence>MWSNFETSQSMGGGFLDNSQAGPSGKTEPKRGQKLFPVMIVHLNNLKDDLETRSHSLPIFTFIGIVRKIQRVTTKITYHIEDETGSIVAHLWLEADDEKAAPNITENRYARVYGVLRKQGDQPHIMILRIWSLQSMNELTSHLLEVTYIMLKAKKMSGEQQSDSTVPQNQNVLETEAKFISGMTPEQHTIFQIIHAENNSESGISRETIKQRAPINIKAQVDNILEFLACEGHIYTTCTEDQFKTT</sequence>
<dbReference type="GO" id="GO:0035861">
    <property type="term" value="C:site of double-strand break"/>
    <property type="evidence" value="ECO:0007669"/>
    <property type="project" value="TreeGrafter"/>
</dbReference>
<dbReference type="AlphaFoldDB" id="A0AAJ7BUA2"/>
<evidence type="ECO:0000256" key="1">
    <source>
        <dbReference type="ARBA" id="ARBA00004123"/>
    </source>
</evidence>
<keyword evidence="4" id="KW-0539">Nucleus</keyword>
<dbReference type="PANTHER" id="PTHR13989">
    <property type="entry name" value="REPLICATION PROTEIN A-RELATED"/>
    <property type="match status" value="1"/>
</dbReference>
<dbReference type="RefSeq" id="XP_015594398.1">
    <property type="nucleotide sequence ID" value="XM_015738912.2"/>
</dbReference>
<evidence type="ECO:0000256" key="2">
    <source>
        <dbReference type="ARBA" id="ARBA00007815"/>
    </source>
</evidence>
<evidence type="ECO:0000313" key="7">
    <source>
        <dbReference type="Proteomes" id="UP000694920"/>
    </source>
</evidence>
<feature type="domain" description="Replication protein A C-terminal" evidence="6">
    <location>
        <begin position="157"/>
        <end position="238"/>
    </location>
</feature>
<dbReference type="GO" id="GO:0000781">
    <property type="term" value="C:chromosome, telomeric region"/>
    <property type="evidence" value="ECO:0007669"/>
    <property type="project" value="TreeGrafter"/>
</dbReference>
<accession>A0AAJ7BUA2</accession>
<dbReference type="Gene3D" id="2.40.50.140">
    <property type="entry name" value="Nucleic acid-binding proteins"/>
    <property type="match status" value="1"/>
</dbReference>
<comment type="subcellular location">
    <subcellularLocation>
        <location evidence="1">Nucleus</location>
    </subcellularLocation>
</comment>
<dbReference type="GeneID" id="107267340"/>
<organism evidence="7 8">
    <name type="scientific">Cephus cinctus</name>
    <name type="common">Wheat stem sawfly</name>
    <dbReference type="NCBI Taxonomy" id="211228"/>
    <lineage>
        <taxon>Eukaryota</taxon>
        <taxon>Metazoa</taxon>
        <taxon>Ecdysozoa</taxon>
        <taxon>Arthropoda</taxon>
        <taxon>Hexapoda</taxon>
        <taxon>Insecta</taxon>
        <taxon>Pterygota</taxon>
        <taxon>Neoptera</taxon>
        <taxon>Endopterygota</taxon>
        <taxon>Hymenoptera</taxon>
        <taxon>Cephoidea</taxon>
        <taxon>Cephidae</taxon>
        <taxon>Cephus</taxon>
    </lineage>
</organism>
<evidence type="ECO:0000256" key="4">
    <source>
        <dbReference type="ARBA" id="ARBA00023242"/>
    </source>
</evidence>
<dbReference type="InterPro" id="IPR040260">
    <property type="entry name" value="RFA2-like"/>
</dbReference>
<feature type="region of interest" description="Disordered" evidence="5">
    <location>
        <begin position="1"/>
        <end position="31"/>
    </location>
</feature>
<evidence type="ECO:0000256" key="3">
    <source>
        <dbReference type="ARBA" id="ARBA00023125"/>
    </source>
</evidence>
<dbReference type="GO" id="GO:0006289">
    <property type="term" value="P:nucleotide-excision repair"/>
    <property type="evidence" value="ECO:0007669"/>
    <property type="project" value="TreeGrafter"/>
</dbReference>
<reference evidence="8" key="1">
    <citation type="submission" date="2025-08" db="UniProtKB">
        <authorList>
            <consortium name="RefSeq"/>
        </authorList>
    </citation>
    <scope>IDENTIFICATION</scope>
</reference>
<proteinExistence type="inferred from homology"/>
<dbReference type="PANTHER" id="PTHR13989:SF16">
    <property type="entry name" value="REPLICATION PROTEIN A2"/>
    <property type="match status" value="1"/>
</dbReference>
<keyword evidence="7" id="KW-1185">Reference proteome</keyword>
<dbReference type="CDD" id="cd04478">
    <property type="entry name" value="RPA2_DBD_D"/>
    <property type="match status" value="1"/>
</dbReference>